<organism evidence="1 2">
    <name type="scientific">Scophthalmus maximus</name>
    <name type="common">Turbot</name>
    <name type="synonym">Psetta maxima</name>
    <dbReference type="NCBI Taxonomy" id="52904"/>
    <lineage>
        <taxon>Eukaryota</taxon>
        <taxon>Metazoa</taxon>
        <taxon>Chordata</taxon>
        <taxon>Craniata</taxon>
        <taxon>Vertebrata</taxon>
        <taxon>Euteleostomi</taxon>
        <taxon>Actinopterygii</taxon>
        <taxon>Neopterygii</taxon>
        <taxon>Teleostei</taxon>
        <taxon>Neoteleostei</taxon>
        <taxon>Acanthomorphata</taxon>
        <taxon>Carangaria</taxon>
        <taxon>Pleuronectiformes</taxon>
        <taxon>Pleuronectoidei</taxon>
        <taxon>Scophthalmidae</taxon>
        <taxon>Scophthalmus</taxon>
    </lineage>
</organism>
<dbReference type="EMBL" id="VEVO01000020">
    <property type="protein sequence ID" value="KAF0024887.1"/>
    <property type="molecule type" value="Genomic_DNA"/>
</dbReference>
<proteinExistence type="predicted"/>
<dbReference type="Proteomes" id="UP000438429">
    <property type="component" value="Unassembled WGS sequence"/>
</dbReference>
<name>A0A6A4RWR7_SCOMX</name>
<protein>
    <submittedName>
        <fullName evidence="1">Uncharacterized protein</fullName>
    </submittedName>
</protein>
<evidence type="ECO:0000313" key="1">
    <source>
        <dbReference type="EMBL" id="KAF0024887.1"/>
    </source>
</evidence>
<gene>
    <name evidence="1" type="ORF">F2P81_021768</name>
</gene>
<evidence type="ECO:0000313" key="2">
    <source>
        <dbReference type="Proteomes" id="UP000438429"/>
    </source>
</evidence>
<dbReference type="AlphaFoldDB" id="A0A6A4RWR7"/>
<comment type="caution">
    <text evidence="1">The sequence shown here is derived from an EMBL/GenBank/DDBJ whole genome shotgun (WGS) entry which is preliminary data.</text>
</comment>
<sequence length="170" mass="18963">MMQTRTRAKSLRKFNEADSTITDYKPLPQTCDSNPSLLNDLNSFFARFEAHKRMPTQKTNSPPHDQALCLTAASVKTILSKINTQKAAGPENIPGRVLKDCAVELKDVGHLQGFFCIPSRNHIVKKNNLFLNIDKTKEVVIHFRRGHTPKPPLTINGAAFERSHGLSLCG</sequence>
<accession>A0A6A4RWR7</accession>
<reference evidence="1 2" key="1">
    <citation type="submission" date="2019-06" db="EMBL/GenBank/DDBJ databases">
        <title>Draft genomes of female and male turbot (Scophthalmus maximus).</title>
        <authorList>
            <person name="Xu H."/>
            <person name="Xu X.-W."/>
            <person name="Shao C."/>
            <person name="Chen S."/>
        </authorList>
    </citation>
    <scope>NUCLEOTIDE SEQUENCE [LARGE SCALE GENOMIC DNA]</scope>
    <source>
        <strain evidence="1">Ysfricsl-2016a</strain>
        <tissue evidence="1">Blood</tissue>
    </source>
</reference>